<comment type="caution">
    <text evidence="1">The sequence shown here is derived from an EMBL/GenBank/DDBJ whole genome shotgun (WGS) entry which is preliminary data.</text>
</comment>
<dbReference type="AlphaFoldDB" id="A0A2A2TCX5"/>
<gene>
    <name evidence="1" type="ORF">CK510_23915</name>
</gene>
<keyword evidence="2" id="KW-1185">Reference proteome</keyword>
<dbReference type="EMBL" id="NTFS01000365">
    <property type="protein sequence ID" value="PAX51604.1"/>
    <property type="molecule type" value="Genomic_DNA"/>
</dbReference>
<name>A0A2A2TCX5_9CYAN</name>
<sequence>MNLALSLSNVIGAELAQDNIPAKLSNATYVGIDFGTSTTTISYSVIGNGNVPIETCAMPVQQLLEDGRL</sequence>
<dbReference type="RefSeq" id="WP_095724054.1">
    <property type="nucleotide sequence ID" value="NZ_NTFS01000365.1"/>
</dbReference>
<dbReference type="Proteomes" id="UP000218238">
    <property type="component" value="Unassembled WGS sequence"/>
</dbReference>
<evidence type="ECO:0000313" key="2">
    <source>
        <dbReference type="Proteomes" id="UP000218238"/>
    </source>
</evidence>
<reference evidence="1 2" key="1">
    <citation type="submission" date="2017-08" db="EMBL/GenBank/DDBJ databases">
        <title>Draft genome sequence of filamentous cyanobacterium Calothrix elsteri CCALA 953.</title>
        <authorList>
            <person name="Gagunashvili A.N."/>
            <person name="Elster J."/>
            <person name="Andresson O.S."/>
        </authorList>
    </citation>
    <scope>NUCLEOTIDE SEQUENCE [LARGE SCALE GENOMIC DNA]</scope>
    <source>
        <strain evidence="1 2">CCALA 953</strain>
    </source>
</reference>
<organism evidence="1 2">
    <name type="scientific">Brunnivagina elsteri CCALA 953</name>
    <dbReference type="NCBI Taxonomy" id="987040"/>
    <lineage>
        <taxon>Bacteria</taxon>
        <taxon>Bacillati</taxon>
        <taxon>Cyanobacteriota</taxon>
        <taxon>Cyanophyceae</taxon>
        <taxon>Nostocales</taxon>
        <taxon>Calotrichaceae</taxon>
        <taxon>Brunnivagina</taxon>
    </lineage>
</organism>
<accession>A0A2A2TCX5</accession>
<proteinExistence type="predicted"/>
<protein>
    <submittedName>
        <fullName evidence="1">Uncharacterized protein</fullName>
    </submittedName>
</protein>
<evidence type="ECO:0000313" key="1">
    <source>
        <dbReference type="EMBL" id="PAX51604.1"/>
    </source>
</evidence>